<keyword evidence="8 10" id="KW-0472">Membrane</keyword>
<dbReference type="RefSeq" id="WP_003630111.1">
    <property type="nucleotide sequence ID" value="NZ_LYUD01000103.1"/>
</dbReference>
<feature type="transmembrane region" description="Helical" evidence="10">
    <location>
        <begin position="395"/>
        <end position="416"/>
    </location>
</feature>
<feature type="transmembrane region" description="Helical" evidence="10">
    <location>
        <begin position="178"/>
        <end position="199"/>
    </location>
</feature>
<dbReference type="InterPro" id="IPR018422">
    <property type="entry name" value="Cation/H_exchanger_CPA1"/>
</dbReference>
<dbReference type="NCBIfam" id="TIGR00831">
    <property type="entry name" value="a_cpa1"/>
    <property type="match status" value="1"/>
</dbReference>
<evidence type="ECO:0000313" key="13">
    <source>
        <dbReference type="Proteomes" id="UP000093796"/>
    </source>
</evidence>
<feature type="transmembrane region" description="Helical" evidence="10">
    <location>
        <begin position="219"/>
        <end position="251"/>
    </location>
</feature>
<dbReference type="PANTHER" id="PTHR10110:SF86">
    <property type="entry name" value="SODIUM_HYDROGEN EXCHANGER 7"/>
    <property type="match status" value="1"/>
</dbReference>
<feature type="transmembrane region" description="Helical" evidence="10">
    <location>
        <begin position="271"/>
        <end position="289"/>
    </location>
</feature>
<evidence type="ECO:0000256" key="9">
    <source>
        <dbReference type="ARBA" id="ARBA00023201"/>
    </source>
</evidence>
<keyword evidence="10" id="KW-0050">Antiport</keyword>
<dbReference type="Proteomes" id="UP000093796">
    <property type="component" value="Unassembled WGS sequence"/>
</dbReference>
<dbReference type="InterPro" id="IPR006153">
    <property type="entry name" value="Cation/H_exchanger_TM"/>
</dbReference>
<comment type="function">
    <text evidence="10">Na(+)/H(+) antiporter that extrudes sodium in exchange for external protons.</text>
</comment>
<dbReference type="GO" id="GO:0015386">
    <property type="term" value="F:potassium:proton antiporter activity"/>
    <property type="evidence" value="ECO:0007669"/>
    <property type="project" value="TreeGrafter"/>
</dbReference>
<gene>
    <name evidence="12" type="ORF">SRCM100623_01890</name>
</gene>
<organism evidence="12 13">
    <name type="scientific">Acetobacter pasteurianus</name>
    <name type="common">Acetobacter turbidans</name>
    <dbReference type="NCBI Taxonomy" id="438"/>
    <lineage>
        <taxon>Bacteria</taxon>
        <taxon>Pseudomonadati</taxon>
        <taxon>Pseudomonadota</taxon>
        <taxon>Alphaproteobacteria</taxon>
        <taxon>Acetobacterales</taxon>
        <taxon>Acetobacteraceae</taxon>
        <taxon>Acetobacter</taxon>
    </lineage>
</organism>
<sequence>MLTIENILLLLLLAAVSSLLVALFKQKVPQPVILIVLGVFAAVAGMHVSLQPDMFMFVFLPPLLFADSFRMPLREFAELRGPILFLAFGLVVLSTLVCGYAIHWIVPELGLPICFTLAAALSPTDTVAVSSLIEGRKVPNRLLQILSGEALFNDASGLVCFRFAMADALTGEFSYRQAFGTFLMVALGGLLVGAAVAWLAVKLNRVLVRRGYDDPQSQIIFVLLLPFLMYAAAEAVECSGILAAVAGCMVLKLSGMIEDTATFTRLQATTVWNIVSYVFNALIFLFLGMQLPELLQHGVALGHKYDVALWQVGLFVVQIYAIMLAMRFAGVWTSVFGRWVVARIGSLPFEPTGFAGSMLLTFAGVRGAVTLAAVLSLPEGTDGTDAFPMRDAVVVAATGVIVLSLLAASVFIPLCLRFLPQETVDKNAQEENMARQKLIRAALAVLTKARAQPAVPTPKGTALAKPEGQSAADEALRQEVIDRLYQLYHSRLEEEDETPRITPLDRSRALRHARMELALRLQLLRAERQAMRDMTSRSEINDQTEWKLQQELDYEEQVIRSQSQRLPREA</sequence>
<dbReference type="Gene3D" id="6.10.140.1330">
    <property type="match status" value="1"/>
</dbReference>
<dbReference type="eggNOG" id="COG0025">
    <property type="taxonomic scope" value="Bacteria"/>
</dbReference>
<comment type="similarity">
    <text evidence="10">Belongs to the monovalent cation:proton antiporter 1 (CPA1) transporter (TC 2.A.36) family.</text>
</comment>
<dbReference type="GO" id="GO:0051453">
    <property type="term" value="P:regulation of intracellular pH"/>
    <property type="evidence" value="ECO:0007669"/>
    <property type="project" value="TreeGrafter"/>
</dbReference>
<dbReference type="Pfam" id="PF00999">
    <property type="entry name" value="Na_H_Exchanger"/>
    <property type="match status" value="1"/>
</dbReference>
<dbReference type="GO" id="GO:0005886">
    <property type="term" value="C:plasma membrane"/>
    <property type="evidence" value="ECO:0007669"/>
    <property type="project" value="UniProtKB-SubCell"/>
</dbReference>
<dbReference type="PANTHER" id="PTHR10110">
    <property type="entry name" value="SODIUM/HYDROGEN EXCHANGER"/>
    <property type="match status" value="1"/>
</dbReference>
<dbReference type="PATRIC" id="fig|438.15.peg.2101"/>
<comment type="caution">
    <text evidence="10">Lacks conserved residue(s) required for the propagation of feature annotation.</text>
</comment>
<keyword evidence="10" id="KW-0997">Cell inner membrane</keyword>
<dbReference type="InterPro" id="IPR004705">
    <property type="entry name" value="Cation/H_exchanger_CPA1_bac"/>
</dbReference>
<evidence type="ECO:0000256" key="2">
    <source>
        <dbReference type="ARBA" id="ARBA00022448"/>
    </source>
</evidence>
<evidence type="ECO:0000256" key="6">
    <source>
        <dbReference type="ARBA" id="ARBA00023053"/>
    </source>
</evidence>
<evidence type="ECO:0000256" key="5">
    <source>
        <dbReference type="ARBA" id="ARBA00022989"/>
    </source>
</evidence>
<feature type="domain" description="Cation/H+ exchanger transmembrane" evidence="11">
    <location>
        <begin position="13"/>
        <end position="413"/>
    </location>
</feature>
<keyword evidence="9 10" id="KW-0739">Sodium transport</keyword>
<feature type="transmembrane region" description="Helical" evidence="10">
    <location>
        <begin position="83"/>
        <end position="103"/>
    </location>
</feature>
<dbReference type="GO" id="GO:0098719">
    <property type="term" value="P:sodium ion import across plasma membrane"/>
    <property type="evidence" value="ECO:0007669"/>
    <property type="project" value="TreeGrafter"/>
</dbReference>
<protein>
    <submittedName>
        <fullName evidence="12">Sodium, potassium, lithium and rubidium/H(+) antiporter</fullName>
    </submittedName>
</protein>
<comment type="caution">
    <text evidence="12">The sequence shown here is derived from an EMBL/GenBank/DDBJ whole genome shotgun (WGS) entry which is preliminary data.</text>
</comment>
<evidence type="ECO:0000256" key="1">
    <source>
        <dbReference type="ARBA" id="ARBA00004651"/>
    </source>
</evidence>
<evidence type="ECO:0000313" key="12">
    <source>
        <dbReference type="EMBL" id="OAZ72140.1"/>
    </source>
</evidence>
<dbReference type="AlphaFoldDB" id="A0A1A0DAS7"/>
<evidence type="ECO:0000259" key="11">
    <source>
        <dbReference type="Pfam" id="PF00999"/>
    </source>
</evidence>
<evidence type="ECO:0000256" key="7">
    <source>
        <dbReference type="ARBA" id="ARBA00023065"/>
    </source>
</evidence>
<evidence type="ECO:0000256" key="10">
    <source>
        <dbReference type="RuleBase" id="RU366002"/>
    </source>
</evidence>
<keyword evidence="6 10" id="KW-0915">Sodium</keyword>
<comment type="subcellular location">
    <subcellularLocation>
        <location evidence="10">Cell inner membrane</location>
        <topology evidence="10">Multi-pass membrane protein</topology>
    </subcellularLocation>
    <subcellularLocation>
        <location evidence="1">Cell membrane</location>
        <topology evidence="1">Multi-pass membrane protein</topology>
    </subcellularLocation>
</comment>
<keyword evidence="7 10" id="KW-0406">Ion transport</keyword>
<feature type="transmembrane region" description="Helical" evidence="10">
    <location>
        <begin position="6"/>
        <end position="24"/>
    </location>
</feature>
<name>A0A1A0DAS7_ACEPA</name>
<evidence type="ECO:0000256" key="3">
    <source>
        <dbReference type="ARBA" id="ARBA00022475"/>
    </source>
</evidence>
<keyword evidence="3" id="KW-1003">Cell membrane</keyword>
<keyword evidence="4 10" id="KW-0812">Transmembrane</keyword>
<accession>A0A1A0DAS7</accession>
<reference evidence="12 13" key="1">
    <citation type="submission" date="2016-05" db="EMBL/GenBank/DDBJ databases">
        <title>Genome sequencing of Acetobacter pasteurianus strain SRCM100623.</title>
        <authorList>
            <person name="Song Y.R."/>
        </authorList>
    </citation>
    <scope>NUCLEOTIDE SEQUENCE [LARGE SCALE GENOMIC DNA]</scope>
    <source>
        <strain evidence="12 13">SRCM100623</strain>
    </source>
</reference>
<dbReference type="OrthoDB" id="9809206at2"/>
<dbReference type="GO" id="GO:0015385">
    <property type="term" value="F:sodium:proton antiporter activity"/>
    <property type="evidence" value="ECO:0007669"/>
    <property type="project" value="InterPro"/>
</dbReference>
<feature type="transmembrane region" description="Helical" evidence="10">
    <location>
        <begin position="309"/>
        <end position="332"/>
    </location>
</feature>
<keyword evidence="2 10" id="KW-0813">Transport</keyword>
<evidence type="ECO:0000256" key="4">
    <source>
        <dbReference type="ARBA" id="ARBA00022692"/>
    </source>
</evidence>
<feature type="transmembrane region" description="Helical" evidence="10">
    <location>
        <begin position="31"/>
        <end position="48"/>
    </location>
</feature>
<proteinExistence type="inferred from homology"/>
<feature type="transmembrane region" description="Helical" evidence="10">
    <location>
        <begin position="353"/>
        <end position="375"/>
    </location>
</feature>
<evidence type="ECO:0000256" key="8">
    <source>
        <dbReference type="ARBA" id="ARBA00023136"/>
    </source>
</evidence>
<keyword evidence="5 10" id="KW-1133">Transmembrane helix</keyword>
<dbReference type="EMBL" id="LYUD01000103">
    <property type="protein sequence ID" value="OAZ72140.1"/>
    <property type="molecule type" value="Genomic_DNA"/>
</dbReference>